<feature type="transmembrane region" description="Helical" evidence="11">
    <location>
        <begin position="314"/>
        <end position="334"/>
    </location>
</feature>
<keyword evidence="4 11" id="KW-1133">Transmembrane helix</keyword>
<feature type="transmembrane region" description="Helical" evidence="11">
    <location>
        <begin position="204"/>
        <end position="223"/>
    </location>
</feature>
<feature type="transmembrane region" description="Helical" evidence="11">
    <location>
        <begin position="374"/>
        <end position="398"/>
    </location>
</feature>
<dbReference type="SUPFAM" id="SSF81340">
    <property type="entry name" value="Clc chloride channel"/>
    <property type="match status" value="1"/>
</dbReference>
<dbReference type="InterPro" id="IPR050368">
    <property type="entry name" value="ClC-type_chloride_channel"/>
</dbReference>
<feature type="domain" description="CBS" evidence="12">
    <location>
        <begin position="514"/>
        <end position="575"/>
    </location>
</feature>
<evidence type="ECO:0000256" key="7">
    <source>
        <dbReference type="ARBA" id="ARBA00023173"/>
    </source>
</evidence>
<dbReference type="Proteomes" id="UP000198773">
    <property type="component" value="Unassembled WGS sequence"/>
</dbReference>
<evidence type="ECO:0000256" key="11">
    <source>
        <dbReference type="SAM" id="Phobius"/>
    </source>
</evidence>
<keyword evidence="14" id="KW-1185">Reference proteome</keyword>
<evidence type="ECO:0000256" key="1">
    <source>
        <dbReference type="ARBA" id="ARBA00004141"/>
    </source>
</evidence>
<dbReference type="AlphaFoldDB" id="A0A1H3XDY2"/>
<keyword evidence="10" id="KW-0129">CBS domain</keyword>
<feature type="transmembrane region" description="Helical" evidence="11">
    <location>
        <begin position="168"/>
        <end position="192"/>
    </location>
</feature>
<dbReference type="Gene3D" id="1.10.3080.10">
    <property type="entry name" value="Clc chloride channel"/>
    <property type="match status" value="1"/>
</dbReference>
<name>A0A1H3XDY2_ALKAM</name>
<feature type="transmembrane region" description="Helical" evidence="11">
    <location>
        <begin position="76"/>
        <end position="95"/>
    </location>
</feature>
<feature type="transmembrane region" description="Helical" evidence="11">
    <location>
        <begin position="275"/>
        <end position="293"/>
    </location>
</feature>
<keyword evidence="6 11" id="KW-0472">Membrane</keyword>
<gene>
    <name evidence="13" type="ORF">SAMN04488051_101203</name>
</gene>
<dbReference type="InterPro" id="IPR001807">
    <property type="entry name" value="ClC"/>
</dbReference>
<keyword evidence="9" id="KW-0407">Ion channel</keyword>
<dbReference type="PROSITE" id="PS51371">
    <property type="entry name" value="CBS"/>
    <property type="match status" value="1"/>
</dbReference>
<evidence type="ECO:0000256" key="9">
    <source>
        <dbReference type="ARBA" id="ARBA00023303"/>
    </source>
</evidence>
<dbReference type="STRING" id="152573.SAMN04488051_101203"/>
<comment type="subcellular location">
    <subcellularLocation>
        <location evidence="1">Membrane</location>
        <topology evidence="1">Multi-pass membrane protein</topology>
    </subcellularLocation>
</comment>
<keyword evidence="8" id="KW-0868">Chloride</keyword>
<reference evidence="13 14" key="1">
    <citation type="submission" date="2016-10" db="EMBL/GenBank/DDBJ databases">
        <authorList>
            <person name="de Groot N.N."/>
        </authorList>
    </citation>
    <scope>NUCLEOTIDE SEQUENCE [LARGE SCALE GENOMIC DNA]</scope>
    <source>
        <strain evidence="13 14">CGMCC 1.3430</strain>
    </source>
</reference>
<evidence type="ECO:0000313" key="13">
    <source>
        <dbReference type="EMBL" id="SDZ97430.1"/>
    </source>
</evidence>
<evidence type="ECO:0000256" key="3">
    <source>
        <dbReference type="ARBA" id="ARBA00022692"/>
    </source>
</evidence>
<accession>A0A1H3XDY2</accession>
<dbReference type="PRINTS" id="PR00762">
    <property type="entry name" value="CLCHANNEL"/>
</dbReference>
<dbReference type="InterPro" id="IPR014743">
    <property type="entry name" value="Cl-channel_core"/>
</dbReference>
<dbReference type="InterPro" id="IPR000644">
    <property type="entry name" value="CBS_dom"/>
</dbReference>
<evidence type="ECO:0000313" key="14">
    <source>
        <dbReference type="Proteomes" id="UP000198773"/>
    </source>
</evidence>
<feature type="transmembrane region" description="Helical" evidence="11">
    <location>
        <begin position="29"/>
        <end position="56"/>
    </location>
</feature>
<dbReference type="OrthoDB" id="9767361at2"/>
<evidence type="ECO:0000259" key="12">
    <source>
        <dbReference type="PROSITE" id="PS51371"/>
    </source>
</evidence>
<protein>
    <submittedName>
        <fullName evidence="13">H+/Cl-antiporter ClcA</fullName>
    </submittedName>
</protein>
<evidence type="ECO:0000256" key="10">
    <source>
        <dbReference type="PROSITE-ProRule" id="PRU00703"/>
    </source>
</evidence>
<dbReference type="GO" id="GO:0034707">
    <property type="term" value="C:chloride channel complex"/>
    <property type="evidence" value="ECO:0007669"/>
    <property type="project" value="UniProtKB-KW"/>
</dbReference>
<dbReference type="EMBL" id="FNRM01000001">
    <property type="protein sequence ID" value="SDZ97430.1"/>
    <property type="molecule type" value="Genomic_DNA"/>
</dbReference>
<feature type="transmembrane region" description="Helical" evidence="11">
    <location>
        <begin position="340"/>
        <end position="362"/>
    </location>
</feature>
<dbReference type="Pfam" id="PF00654">
    <property type="entry name" value="Voltage_CLC"/>
    <property type="match status" value="1"/>
</dbReference>
<evidence type="ECO:0000256" key="8">
    <source>
        <dbReference type="ARBA" id="ARBA00023214"/>
    </source>
</evidence>
<proteinExistence type="predicted"/>
<feature type="transmembrane region" description="Helical" evidence="11">
    <location>
        <begin position="244"/>
        <end position="263"/>
    </location>
</feature>
<evidence type="ECO:0000256" key="5">
    <source>
        <dbReference type="ARBA" id="ARBA00023065"/>
    </source>
</evidence>
<evidence type="ECO:0000256" key="4">
    <source>
        <dbReference type="ARBA" id="ARBA00022989"/>
    </source>
</evidence>
<sequence>MKYWSKGWQLLQQSLPSLRKQLAFPQTSLQLCLLGALGGLLAAILIILFRLSIIALQSFYLDKFDDFSTAPQEIRWLLPFAGAFCVGLIALLTGYKHYRLGIPFVIHRMKTMYGLMPFRNTFNQFFGGVAALASGFSVGREGPSVHLGAYGASYVGKKLKLPFNSIRTLVGCGIAAGIAASFNTPLAAVIFVMEVVLREYRIHIFIPVMLSAVVGALVTRLVFGMERELAILQISTLPGWHFPYLILCGVLIGMVAFVFNTNMMRIIRWFKNWPLPLRLLLAAAITAAVGMLIPQAMGAETGAIQYAVDAPTDVQLLLALFIGKMILTIFALGLGVPGGVVGPIFGIGIVFGTLLALFPGLLHGHSDHAGTYAVLGMAGLMAACLHAPLAALVAVMELASNPDIILPAMLVIATAYVTGVQFCKTKSLFLMQLDFLQLPYKVSPAADLLQKVGVLAQLDHRYHLLMESNETAIRQQLDRLAADELLLLKTNSDDGPQYQLASYDVSLSLTGQDAIHYLPVPVVSQQATMAEVHQLLEASREGAVCVIDDAQQQPEPVGLVRWDQVQGLLVKQNNLL</sequence>
<dbReference type="PANTHER" id="PTHR43427:SF6">
    <property type="entry name" value="CHLORIDE CHANNEL PROTEIN CLC-E"/>
    <property type="match status" value="1"/>
</dbReference>
<dbReference type="GO" id="GO:0005254">
    <property type="term" value="F:chloride channel activity"/>
    <property type="evidence" value="ECO:0007669"/>
    <property type="project" value="UniProtKB-KW"/>
</dbReference>
<keyword evidence="7" id="KW-0869">Chloride channel</keyword>
<dbReference type="RefSeq" id="WP_091338113.1">
    <property type="nucleotide sequence ID" value="NZ_FNRM01000001.1"/>
</dbReference>
<feature type="transmembrane region" description="Helical" evidence="11">
    <location>
        <begin position="404"/>
        <end position="423"/>
    </location>
</feature>
<keyword evidence="3 11" id="KW-0812">Transmembrane</keyword>
<evidence type="ECO:0000256" key="6">
    <source>
        <dbReference type="ARBA" id="ARBA00023136"/>
    </source>
</evidence>
<keyword evidence="5" id="KW-0406">Ion transport</keyword>
<dbReference type="PANTHER" id="PTHR43427">
    <property type="entry name" value="CHLORIDE CHANNEL PROTEIN CLC-E"/>
    <property type="match status" value="1"/>
</dbReference>
<dbReference type="CDD" id="cd00400">
    <property type="entry name" value="Voltage_gated_ClC"/>
    <property type="match status" value="1"/>
</dbReference>
<keyword evidence="2" id="KW-0813">Transport</keyword>
<evidence type="ECO:0000256" key="2">
    <source>
        <dbReference type="ARBA" id="ARBA00022448"/>
    </source>
</evidence>
<organism evidence="13 14">
    <name type="scientific">Alkalimonas amylolytica</name>
    <dbReference type="NCBI Taxonomy" id="152573"/>
    <lineage>
        <taxon>Bacteria</taxon>
        <taxon>Pseudomonadati</taxon>
        <taxon>Pseudomonadota</taxon>
        <taxon>Gammaproteobacteria</taxon>
        <taxon>Alkalimonas</taxon>
    </lineage>
</organism>